<evidence type="ECO:0000313" key="4">
    <source>
        <dbReference type="Proteomes" id="UP000322245"/>
    </source>
</evidence>
<accession>A0A5D3B2V4</accession>
<gene>
    <name evidence="3" type="ORF">B9479_002324</name>
</gene>
<feature type="coiled-coil region" evidence="1">
    <location>
        <begin position="206"/>
        <end position="265"/>
    </location>
</feature>
<comment type="caution">
    <text evidence="3">The sequence shown here is derived from an EMBL/GenBank/DDBJ whole genome shotgun (WGS) entry which is preliminary data.</text>
</comment>
<keyword evidence="4" id="KW-1185">Reference proteome</keyword>
<feature type="region of interest" description="Disordered" evidence="2">
    <location>
        <begin position="266"/>
        <end position="285"/>
    </location>
</feature>
<reference evidence="3 4" key="1">
    <citation type="submission" date="2017-05" db="EMBL/GenBank/DDBJ databases">
        <title>The Genome Sequence of Tsuchiyaea wingfieldii DSM 27421.</title>
        <authorList>
            <person name="Cuomo C."/>
            <person name="Passer A."/>
            <person name="Billmyre B."/>
            <person name="Heitman J."/>
        </authorList>
    </citation>
    <scope>NUCLEOTIDE SEQUENCE [LARGE SCALE GENOMIC DNA]</scope>
    <source>
        <strain evidence="3 4">DSM 27421</strain>
    </source>
</reference>
<protein>
    <submittedName>
        <fullName evidence="3">Uncharacterized protein</fullName>
    </submittedName>
</protein>
<keyword evidence="1" id="KW-0175">Coiled coil</keyword>
<sequence>MNPEQEGNEYEGSVSPMNTTDGRPSSGYQQPATQRPLTMSSGTLPANFASFSREQLLSHLGRVQPPLVADSYVTIQSGDENATFFDRGDPLYPQLAPIRDPGEVGEDQNQYTTNPSMRQYYPGEESVPESSSSAHRLLLPADGRMGRPGGSRLDTTEGDFAQGGSFRNYNEDDFGQQGSRTTGGEGGSRSQNVTFNTPPRIRRLTRAELMRHCDALTKENKSLLIELNETTENFRKISREDMELLQQSEAREQALTEEVEQLKSERDAAMFLSQRPQHDSAQEED</sequence>
<evidence type="ECO:0000313" key="3">
    <source>
        <dbReference type="EMBL" id="TYJ56879.1"/>
    </source>
</evidence>
<organism evidence="3 4">
    <name type="scientific">Cryptococcus floricola</name>
    <dbReference type="NCBI Taxonomy" id="2591691"/>
    <lineage>
        <taxon>Eukaryota</taxon>
        <taxon>Fungi</taxon>
        <taxon>Dikarya</taxon>
        <taxon>Basidiomycota</taxon>
        <taxon>Agaricomycotina</taxon>
        <taxon>Tremellomycetes</taxon>
        <taxon>Tremellales</taxon>
        <taxon>Cryptococcaceae</taxon>
        <taxon>Cryptococcus</taxon>
    </lineage>
</organism>
<name>A0A5D3B2V4_9TREE</name>
<feature type="region of interest" description="Disordered" evidence="2">
    <location>
        <begin position="1"/>
        <end position="45"/>
    </location>
</feature>
<dbReference type="EMBL" id="NIDF01000018">
    <property type="protein sequence ID" value="TYJ56879.1"/>
    <property type="molecule type" value="Genomic_DNA"/>
</dbReference>
<feature type="region of interest" description="Disordered" evidence="2">
    <location>
        <begin position="97"/>
        <end position="195"/>
    </location>
</feature>
<feature type="compositionally biased region" description="Polar residues" evidence="2">
    <location>
        <begin position="15"/>
        <end position="45"/>
    </location>
</feature>
<feature type="compositionally biased region" description="Polar residues" evidence="2">
    <location>
        <begin position="107"/>
        <end position="117"/>
    </location>
</feature>
<feature type="compositionally biased region" description="Basic and acidic residues" evidence="2">
    <location>
        <begin position="276"/>
        <end position="285"/>
    </location>
</feature>
<dbReference type="AlphaFoldDB" id="A0A5D3B2V4"/>
<evidence type="ECO:0000256" key="1">
    <source>
        <dbReference type="SAM" id="Coils"/>
    </source>
</evidence>
<dbReference type="Proteomes" id="UP000322245">
    <property type="component" value="Unassembled WGS sequence"/>
</dbReference>
<feature type="compositionally biased region" description="Low complexity" evidence="2">
    <location>
        <begin position="124"/>
        <end position="133"/>
    </location>
</feature>
<evidence type="ECO:0000256" key="2">
    <source>
        <dbReference type="SAM" id="MobiDB-lite"/>
    </source>
</evidence>
<proteinExistence type="predicted"/>